<accession>A0A369KMY4</accession>
<dbReference type="Proteomes" id="UP000253934">
    <property type="component" value="Unassembled WGS sequence"/>
</dbReference>
<keyword evidence="2" id="KW-0012">Acyltransferase</keyword>
<dbReference type="CDD" id="cd07987">
    <property type="entry name" value="LPLAT_MGAT-like"/>
    <property type="match status" value="1"/>
</dbReference>
<protein>
    <submittedName>
        <fullName evidence="2">Acyltransferase family protein</fullName>
    </submittedName>
</protein>
<evidence type="ECO:0000259" key="1">
    <source>
        <dbReference type="SMART" id="SM00563"/>
    </source>
</evidence>
<sequence>MAYNKHISNQNNVEYESEQSFQNYTKYIFNVRGALVEQFNRIEKELQSKLNNNIEKFATKEDLYKVIEKLHELRKEIETLLNSSLHFVDEPKIEDDLFKDLNPFNMRKKYHQLSLSLRSEEVDPFGYDPIFDKFLQPILEFLYVKYWRIETYGISNIPSKGPVLLVGNHSGGLPYDATMLKVAIQKEHQMHRELRFMVEDFLFHFPFLGSLMNRFGGVRASQENAQLLLESNHPVVVFPEGVKGLGKLYRDKYHLARFGRGGFIKLCLRTRAPLIPVAFIGPEEIHPMIAKETTISRMIGVPYTPITWTFPWLGLLGLVPLPSKWNIHIMPPIDFSNYGPGAEKDRVLVYKMSRMVKEQIQSTIVDKLKSRRSIWFG</sequence>
<organism evidence="2 3">
    <name type="scientific">Spirobacillus cienkowskii</name>
    <dbReference type="NCBI Taxonomy" id="495820"/>
    <lineage>
        <taxon>Bacteria</taxon>
        <taxon>Pseudomonadati</taxon>
        <taxon>Bdellovibrionota</taxon>
        <taxon>Oligoflexia</taxon>
        <taxon>Silvanigrellales</taxon>
        <taxon>Spirobacillus</taxon>
    </lineage>
</organism>
<dbReference type="InterPro" id="IPR002123">
    <property type="entry name" value="Plipid/glycerol_acylTrfase"/>
</dbReference>
<evidence type="ECO:0000313" key="3">
    <source>
        <dbReference type="Proteomes" id="UP000253934"/>
    </source>
</evidence>
<dbReference type="GO" id="GO:0016746">
    <property type="term" value="F:acyltransferase activity"/>
    <property type="evidence" value="ECO:0007669"/>
    <property type="project" value="UniProtKB-KW"/>
</dbReference>
<reference evidence="2" key="1">
    <citation type="submission" date="2018-04" db="EMBL/GenBank/DDBJ databases">
        <title>Draft genome sequence of the Candidatus Spirobacillus cienkowskii, a pathogen of freshwater Daphnia species, reconstructed from hemolymph metagenomic reads.</title>
        <authorList>
            <person name="Bresciani L."/>
            <person name="Lemos L.N."/>
            <person name="Wale N."/>
            <person name="Lin J.Y."/>
            <person name="Fernandes G.R."/>
            <person name="Duffy M.A."/>
            <person name="Rodrigues J.M."/>
        </authorList>
    </citation>
    <scope>NUCLEOTIDE SEQUENCE [LARGE SCALE GENOMIC DNA]</scope>
    <source>
        <strain evidence="2">Binning01</strain>
    </source>
</reference>
<dbReference type="GO" id="GO:0016020">
    <property type="term" value="C:membrane"/>
    <property type="evidence" value="ECO:0007669"/>
    <property type="project" value="TreeGrafter"/>
</dbReference>
<dbReference type="SUPFAM" id="SSF69593">
    <property type="entry name" value="Glycerol-3-phosphate (1)-acyltransferase"/>
    <property type="match status" value="1"/>
</dbReference>
<evidence type="ECO:0000313" key="2">
    <source>
        <dbReference type="EMBL" id="RDB35991.1"/>
    </source>
</evidence>
<dbReference type="EMBL" id="QOVW01000069">
    <property type="protein sequence ID" value="RDB35991.1"/>
    <property type="molecule type" value="Genomic_DNA"/>
</dbReference>
<dbReference type="PANTHER" id="PTHR22753:SF14">
    <property type="entry name" value="MONOACYLGLYCEROL_DIACYLGLYCEROL O-ACYLTRANSFERASE"/>
    <property type="match status" value="1"/>
</dbReference>
<dbReference type="PANTHER" id="PTHR22753">
    <property type="entry name" value="TRANSMEMBRANE PROTEIN 68"/>
    <property type="match status" value="1"/>
</dbReference>
<dbReference type="SMART" id="SM00563">
    <property type="entry name" value="PlsC"/>
    <property type="match status" value="1"/>
</dbReference>
<keyword evidence="3" id="KW-1185">Reference proteome</keyword>
<proteinExistence type="predicted"/>
<dbReference type="Pfam" id="PF01553">
    <property type="entry name" value="Acyltransferase"/>
    <property type="match status" value="1"/>
</dbReference>
<comment type="caution">
    <text evidence="2">The sequence shown here is derived from an EMBL/GenBank/DDBJ whole genome shotgun (WGS) entry which is preliminary data.</text>
</comment>
<keyword evidence="2" id="KW-0808">Transferase</keyword>
<name>A0A369KMY4_9BACT</name>
<dbReference type="AlphaFoldDB" id="A0A369KMY4"/>
<gene>
    <name evidence="2" type="ORF">DCC88_07225</name>
</gene>
<feature type="domain" description="Phospholipid/glycerol acyltransferase" evidence="1">
    <location>
        <begin position="163"/>
        <end position="282"/>
    </location>
</feature>